<organism evidence="1 2">
    <name type="scientific">Pistacia integerrima</name>
    <dbReference type="NCBI Taxonomy" id="434235"/>
    <lineage>
        <taxon>Eukaryota</taxon>
        <taxon>Viridiplantae</taxon>
        <taxon>Streptophyta</taxon>
        <taxon>Embryophyta</taxon>
        <taxon>Tracheophyta</taxon>
        <taxon>Spermatophyta</taxon>
        <taxon>Magnoliopsida</taxon>
        <taxon>eudicotyledons</taxon>
        <taxon>Gunneridae</taxon>
        <taxon>Pentapetalae</taxon>
        <taxon>rosids</taxon>
        <taxon>malvids</taxon>
        <taxon>Sapindales</taxon>
        <taxon>Anacardiaceae</taxon>
        <taxon>Pistacia</taxon>
    </lineage>
</organism>
<dbReference type="EMBL" id="CM047736">
    <property type="protein sequence ID" value="KAJ0053173.1"/>
    <property type="molecule type" value="Genomic_DNA"/>
</dbReference>
<evidence type="ECO:0000313" key="1">
    <source>
        <dbReference type="EMBL" id="KAJ0053173.1"/>
    </source>
</evidence>
<proteinExistence type="predicted"/>
<evidence type="ECO:0000313" key="2">
    <source>
        <dbReference type="Proteomes" id="UP001163603"/>
    </source>
</evidence>
<sequence length="151" mass="17539">MEKLISAKCNIQSVPESYILPPETRPGIFIVPQFETIPVIDLGGETTADRTTKIQQIMKASQEYGFFQVINHGVPERLMRDELTVAKEFFELPAEDNASLYSEDPKQSCRLYTSIDCVKEKVHFWRDNLRHPCHPVEEHMQFWPAKPAQYR</sequence>
<name>A0ACC0ZM18_9ROSI</name>
<keyword evidence="2" id="KW-1185">Reference proteome</keyword>
<comment type="caution">
    <text evidence="1">The sequence shown here is derived from an EMBL/GenBank/DDBJ whole genome shotgun (WGS) entry which is preliminary data.</text>
</comment>
<accession>A0ACC0ZM18</accession>
<dbReference type="Proteomes" id="UP001163603">
    <property type="component" value="Chromosome 1"/>
</dbReference>
<protein>
    <submittedName>
        <fullName evidence="1">Uncharacterized protein</fullName>
    </submittedName>
</protein>
<gene>
    <name evidence="1" type="ORF">Pint_01753</name>
</gene>
<reference evidence="2" key="1">
    <citation type="journal article" date="2023" name="G3 (Bethesda)">
        <title>Genome assembly and association tests identify interacting loci associated with vigor, precocity, and sex in interspecific pistachio rootstocks.</title>
        <authorList>
            <person name="Palmer W."/>
            <person name="Jacygrad E."/>
            <person name="Sagayaradj S."/>
            <person name="Cavanaugh K."/>
            <person name="Han R."/>
            <person name="Bertier L."/>
            <person name="Beede B."/>
            <person name="Kafkas S."/>
            <person name="Golino D."/>
            <person name="Preece J."/>
            <person name="Michelmore R."/>
        </authorList>
    </citation>
    <scope>NUCLEOTIDE SEQUENCE [LARGE SCALE GENOMIC DNA]</scope>
</reference>